<dbReference type="EMBL" id="JBHUEJ010000045">
    <property type="protein sequence ID" value="MFD1712614.1"/>
    <property type="molecule type" value="Genomic_DNA"/>
</dbReference>
<feature type="domain" description="Glycosyl transferase family 1" evidence="4">
    <location>
        <begin position="158"/>
        <end position="307"/>
    </location>
</feature>
<evidence type="ECO:0000256" key="2">
    <source>
        <dbReference type="ARBA" id="ARBA00022676"/>
    </source>
</evidence>
<evidence type="ECO:0000259" key="4">
    <source>
        <dbReference type="Pfam" id="PF00534"/>
    </source>
</evidence>
<dbReference type="PANTHER" id="PTHR12526:SF640">
    <property type="entry name" value="COLANIC ACID BIOSYNTHESIS GLYCOSYLTRANSFERASE WCAL-RELATED"/>
    <property type="match status" value="1"/>
</dbReference>
<comment type="caution">
    <text evidence="5">The sequence shown here is derived from an EMBL/GenBank/DDBJ whole genome shotgun (WGS) entry which is preliminary data.</text>
</comment>
<keyword evidence="6" id="KW-1185">Reference proteome</keyword>
<dbReference type="Proteomes" id="UP001597304">
    <property type="component" value="Unassembled WGS sequence"/>
</dbReference>
<evidence type="ECO:0000313" key="5">
    <source>
        <dbReference type="EMBL" id="MFD1712614.1"/>
    </source>
</evidence>
<dbReference type="Gene3D" id="3.40.50.2000">
    <property type="entry name" value="Glycogen Phosphorylase B"/>
    <property type="match status" value="2"/>
</dbReference>
<dbReference type="InterPro" id="IPR001296">
    <property type="entry name" value="Glyco_trans_1"/>
</dbReference>
<dbReference type="GO" id="GO:0016757">
    <property type="term" value="F:glycosyltransferase activity"/>
    <property type="evidence" value="ECO:0007669"/>
    <property type="project" value="UniProtKB-KW"/>
</dbReference>
<proteinExistence type="inferred from homology"/>
<keyword evidence="3 5" id="KW-0808">Transferase</keyword>
<dbReference type="Pfam" id="PF00534">
    <property type="entry name" value="Glycos_transf_1"/>
    <property type="match status" value="1"/>
</dbReference>
<evidence type="ECO:0000256" key="1">
    <source>
        <dbReference type="ARBA" id="ARBA00009481"/>
    </source>
</evidence>
<dbReference type="EC" id="2.4.-.-" evidence="5"/>
<name>A0ABW4KZQ4_9BURK</name>
<keyword evidence="2 5" id="KW-0328">Glycosyltransferase</keyword>
<protein>
    <submittedName>
        <fullName evidence="5">Glycosyltransferase</fullName>
        <ecNumber evidence="5">2.4.-.-</ecNumber>
    </submittedName>
</protein>
<organism evidence="5 6">
    <name type="scientific">Ottowia flava</name>
    <dbReference type="NCBI Taxonomy" id="2675430"/>
    <lineage>
        <taxon>Bacteria</taxon>
        <taxon>Pseudomonadati</taxon>
        <taxon>Pseudomonadota</taxon>
        <taxon>Betaproteobacteria</taxon>
        <taxon>Burkholderiales</taxon>
        <taxon>Comamonadaceae</taxon>
        <taxon>Ottowia</taxon>
    </lineage>
</organism>
<evidence type="ECO:0000313" key="6">
    <source>
        <dbReference type="Proteomes" id="UP001597304"/>
    </source>
</evidence>
<comment type="similarity">
    <text evidence="1">Belongs to the glycosyltransferase group 1 family. Glycosyltransferase 4 subfamily.</text>
</comment>
<sequence>MRIAHLILTRHFAGSERHAIELANAQSREHEVSLVLRRGAAGTHEDAYADLVDPRVNLVLVPDWLSWWHATRALRRIQPDVAHAHLSAACRALRAVPGLCLRVATLHIRYKPQQHADLDALVAIAPWQLREIPTPLRGHTAQIDNWILPHMPSPDARSQLRAQHGIPADAWVFGAMGRAEASKGFDTLIDAFEQANLPNTWLVVVGHGPALAKLQRRSGSRVVTPGFSRHPKDWLSAFDAFVSPARSEPFGLVLLEAMQAGLPIIATRTEGALHLADAMAPVSVPIDDSVALTTALTEMLAERPPRRDYPIERFDIAGKLRELDAFYLRELDQLRQAPAVRPQPAPDPQ</sequence>
<accession>A0ABW4KZQ4</accession>
<dbReference type="SUPFAM" id="SSF53756">
    <property type="entry name" value="UDP-Glycosyltransferase/glycogen phosphorylase"/>
    <property type="match status" value="1"/>
</dbReference>
<dbReference type="PANTHER" id="PTHR12526">
    <property type="entry name" value="GLYCOSYLTRANSFERASE"/>
    <property type="match status" value="1"/>
</dbReference>
<reference evidence="6" key="1">
    <citation type="journal article" date="2019" name="Int. J. Syst. Evol. Microbiol.">
        <title>The Global Catalogue of Microorganisms (GCM) 10K type strain sequencing project: providing services to taxonomists for standard genome sequencing and annotation.</title>
        <authorList>
            <consortium name="The Broad Institute Genomics Platform"/>
            <consortium name="The Broad Institute Genome Sequencing Center for Infectious Disease"/>
            <person name="Wu L."/>
            <person name="Ma J."/>
        </authorList>
    </citation>
    <scope>NUCLEOTIDE SEQUENCE [LARGE SCALE GENOMIC DNA]</scope>
    <source>
        <strain evidence="6">LMG 29247</strain>
    </source>
</reference>
<evidence type="ECO:0000256" key="3">
    <source>
        <dbReference type="ARBA" id="ARBA00022679"/>
    </source>
</evidence>
<dbReference type="RefSeq" id="WP_147913595.1">
    <property type="nucleotide sequence ID" value="NZ_JBHUEJ010000045.1"/>
</dbReference>
<gene>
    <name evidence="5" type="ORF">ACFSF0_18610</name>
</gene>